<dbReference type="AlphaFoldDB" id="A0A495BB52"/>
<name>A0A495BB52_VOGIN</name>
<evidence type="ECO:0000313" key="2">
    <source>
        <dbReference type="Proteomes" id="UP000279384"/>
    </source>
</evidence>
<dbReference type="EMBL" id="RBID01000015">
    <property type="protein sequence ID" value="RKQ57950.1"/>
    <property type="molecule type" value="Genomic_DNA"/>
</dbReference>
<sequence length="33" mass="3824">MVELFLVGNLVLYLIVIFVKNHWGEYVVECIGL</sequence>
<proteinExistence type="predicted"/>
<evidence type="ECO:0000313" key="1">
    <source>
        <dbReference type="EMBL" id="RKQ57950.1"/>
    </source>
</evidence>
<protein>
    <submittedName>
        <fullName evidence="1">Uncharacterized protein</fullName>
    </submittedName>
</protein>
<comment type="caution">
    <text evidence="1">The sequence shown here is derived from an EMBL/GenBank/DDBJ whole genome shotgun (WGS) entry which is preliminary data.</text>
</comment>
<reference evidence="1 2" key="1">
    <citation type="submission" date="2018-10" db="EMBL/GenBank/DDBJ databases">
        <title>Genomic Encyclopedia of Type Strains, Phase IV (KMG-IV): sequencing the most valuable type-strain genomes for metagenomic binning, comparative biology and taxonomic classification.</title>
        <authorList>
            <person name="Goeker M."/>
        </authorList>
    </citation>
    <scope>NUCLEOTIDE SEQUENCE [LARGE SCALE GENOMIC DNA]</scope>
    <source>
        <strain evidence="1 2">DSM 3303</strain>
    </source>
</reference>
<organism evidence="1 2">
    <name type="scientific">Vogesella indigofera</name>
    <name type="common">Pseudomonas indigofera</name>
    <dbReference type="NCBI Taxonomy" id="45465"/>
    <lineage>
        <taxon>Bacteria</taxon>
        <taxon>Pseudomonadati</taxon>
        <taxon>Pseudomonadota</taxon>
        <taxon>Betaproteobacteria</taxon>
        <taxon>Neisseriales</taxon>
        <taxon>Chromobacteriaceae</taxon>
        <taxon>Vogesella</taxon>
    </lineage>
</organism>
<dbReference type="Proteomes" id="UP000279384">
    <property type="component" value="Unassembled WGS sequence"/>
</dbReference>
<accession>A0A495BB52</accession>
<gene>
    <name evidence="1" type="ORF">C8E02_2263</name>
</gene>